<evidence type="ECO:0000313" key="2">
    <source>
        <dbReference type="EMBL" id="PNY11306.1"/>
    </source>
</evidence>
<feature type="non-terminal residue" evidence="2">
    <location>
        <position position="1"/>
    </location>
</feature>
<comment type="caution">
    <text evidence="2">The sequence shown here is derived from an EMBL/GenBank/DDBJ whole genome shotgun (WGS) entry which is preliminary data.</text>
</comment>
<dbReference type="Pfam" id="PF04195">
    <property type="entry name" value="Transposase_28"/>
    <property type="match status" value="1"/>
</dbReference>
<accession>A0A2K3P7P5</accession>
<dbReference type="PANTHER" id="PTHR31099">
    <property type="entry name" value="OS06G0165300 PROTEIN"/>
    <property type="match status" value="1"/>
</dbReference>
<dbReference type="PANTHER" id="PTHR31099:SF49">
    <property type="entry name" value="MYOSIN HEAVY CHAIN-LIKE PROTEIN"/>
    <property type="match status" value="1"/>
</dbReference>
<proteinExistence type="predicted"/>
<dbReference type="EMBL" id="ASHM01004449">
    <property type="protein sequence ID" value="PNY11306.1"/>
    <property type="molecule type" value="Genomic_DNA"/>
</dbReference>
<name>A0A2K3P7P5_TRIPR</name>
<evidence type="ECO:0000259" key="1">
    <source>
        <dbReference type="Pfam" id="PF04195"/>
    </source>
</evidence>
<dbReference type="InterPro" id="IPR007321">
    <property type="entry name" value="Transposase_28"/>
</dbReference>
<sequence>EWPLVCRASVICPRIKACSVLFARGVLVSGLVSSVQNRSPPSCYARIFSKCASINNDGKEEYSEGCCRRRKAAERQKENRDSDDIDEDYAEFLKTYKPQDSYPRDSSSGEGGFRASVDSSGLVEDLGRLLWCSLDLLSIYWILRTRRESRCTLFVAILSRFLRVGFRKILASRWINDPDGYGAASLRAGAPVDVLIFWWLDLLVWWFRGLLVVAGTLSLPKIVVFMWLGVKIHRFYWKKLLPFGFSMKNGFKMAEEQLQNPHQSSSRRVADYSWVADEPRYSVLEYADCEDDIPDEMCTDIQVPPTEDFEVQIPSSRQQICNVWRWGTVPMYEIAFKHLGFKLPFTDLEVSIFRHLRLAPSQLHPNSLGFIRAFELTADHLGLTPTLPLFFYTFRLQRSCPKGEKAKGNAPKGKDVPESKRGWVFLRQRKRFFEMYEESVRGFKEVYYGVRPITLKGWQNFVRKGNRIDENGKEELDD</sequence>
<dbReference type="AlphaFoldDB" id="A0A2K3P7P5"/>
<feature type="domain" description="Transposase (putative) gypsy type" evidence="1">
    <location>
        <begin position="335"/>
        <end position="397"/>
    </location>
</feature>
<organism evidence="2 3">
    <name type="scientific">Trifolium pratense</name>
    <name type="common">Red clover</name>
    <dbReference type="NCBI Taxonomy" id="57577"/>
    <lineage>
        <taxon>Eukaryota</taxon>
        <taxon>Viridiplantae</taxon>
        <taxon>Streptophyta</taxon>
        <taxon>Embryophyta</taxon>
        <taxon>Tracheophyta</taxon>
        <taxon>Spermatophyta</taxon>
        <taxon>Magnoliopsida</taxon>
        <taxon>eudicotyledons</taxon>
        <taxon>Gunneridae</taxon>
        <taxon>Pentapetalae</taxon>
        <taxon>rosids</taxon>
        <taxon>fabids</taxon>
        <taxon>Fabales</taxon>
        <taxon>Fabaceae</taxon>
        <taxon>Papilionoideae</taxon>
        <taxon>50 kb inversion clade</taxon>
        <taxon>NPAAA clade</taxon>
        <taxon>Hologalegina</taxon>
        <taxon>IRL clade</taxon>
        <taxon>Trifolieae</taxon>
        <taxon>Trifolium</taxon>
    </lineage>
</organism>
<reference evidence="2 3" key="1">
    <citation type="journal article" date="2014" name="Am. J. Bot.">
        <title>Genome assembly and annotation for red clover (Trifolium pratense; Fabaceae).</title>
        <authorList>
            <person name="Istvanek J."/>
            <person name="Jaros M."/>
            <person name="Krenek A."/>
            <person name="Repkova J."/>
        </authorList>
    </citation>
    <scope>NUCLEOTIDE SEQUENCE [LARGE SCALE GENOMIC DNA]</scope>
    <source>
        <strain evidence="3">cv. Tatra</strain>
        <tissue evidence="2">Young leaves</tissue>
    </source>
</reference>
<protein>
    <recommendedName>
        <fullName evidence="1">Transposase (putative) gypsy type domain-containing protein</fullName>
    </recommendedName>
</protein>
<reference evidence="2 3" key="2">
    <citation type="journal article" date="2017" name="Front. Plant Sci.">
        <title>Gene Classification and Mining of Molecular Markers Useful in Red Clover (Trifolium pratense) Breeding.</title>
        <authorList>
            <person name="Istvanek J."/>
            <person name="Dluhosova J."/>
            <person name="Dluhos P."/>
            <person name="Patkova L."/>
            <person name="Nedelnik J."/>
            <person name="Repkova J."/>
        </authorList>
    </citation>
    <scope>NUCLEOTIDE SEQUENCE [LARGE SCALE GENOMIC DNA]</scope>
    <source>
        <strain evidence="3">cv. Tatra</strain>
        <tissue evidence="2">Young leaves</tissue>
    </source>
</reference>
<dbReference type="Proteomes" id="UP000236291">
    <property type="component" value="Unassembled WGS sequence"/>
</dbReference>
<gene>
    <name evidence="2" type="ORF">L195_g007910</name>
</gene>
<evidence type="ECO:0000313" key="3">
    <source>
        <dbReference type="Proteomes" id="UP000236291"/>
    </source>
</evidence>